<feature type="compositionally biased region" description="Basic residues" evidence="2">
    <location>
        <begin position="599"/>
        <end position="615"/>
    </location>
</feature>
<dbReference type="PANTHER" id="PTHR15398">
    <property type="entry name" value="BROMODOMAIN-CONTAINING PROTEIN 8"/>
    <property type="match status" value="1"/>
</dbReference>
<dbReference type="EMBL" id="DS985248">
    <property type="protein sequence ID" value="EDV22905.1"/>
    <property type="molecule type" value="Genomic_DNA"/>
</dbReference>
<keyword evidence="4" id="KW-1185">Reference proteome</keyword>
<dbReference type="OMA" id="AINDDHA"/>
<feature type="compositionally biased region" description="Polar residues" evidence="2">
    <location>
        <begin position="221"/>
        <end position="231"/>
    </location>
</feature>
<dbReference type="InParanoid" id="B3S344"/>
<keyword evidence="1" id="KW-0103">Bromodomain</keyword>
<feature type="compositionally biased region" description="Polar residues" evidence="2">
    <location>
        <begin position="580"/>
        <end position="591"/>
    </location>
</feature>
<dbReference type="GO" id="GO:0035267">
    <property type="term" value="C:NuA4 histone acetyltransferase complex"/>
    <property type="evidence" value="ECO:0000318"/>
    <property type="project" value="GO_Central"/>
</dbReference>
<feature type="compositionally biased region" description="Low complexity" evidence="2">
    <location>
        <begin position="680"/>
        <end position="693"/>
    </location>
</feature>
<dbReference type="SUPFAM" id="SSF47370">
    <property type="entry name" value="Bromodomain"/>
    <property type="match status" value="1"/>
</dbReference>
<feature type="compositionally biased region" description="Polar residues" evidence="2">
    <location>
        <begin position="262"/>
        <end position="275"/>
    </location>
</feature>
<proteinExistence type="predicted"/>
<dbReference type="AlphaFoldDB" id="B3S344"/>
<dbReference type="RefSeq" id="XP_002114771.1">
    <property type="nucleotide sequence ID" value="XM_002114735.1"/>
</dbReference>
<feature type="compositionally biased region" description="Polar residues" evidence="2">
    <location>
        <begin position="443"/>
        <end position="459"/>
    </location>
</feature>
<evidence type="ECO:0008006" key="5">
    <source>
        <dbReference type="Google" id="ProtNLM"/>
    </source>
</evidence>
<feature type="compositionally biased region" description="Basic and acidic residues" evidence="2">
    <location>
        <begin position="633"/>
        <end position="654"/>
    </location>
</feature>
<sequence>MTTITNRHPLQKTKVVVAQSREEWTTREKLILASAVLRSGDQNWVSVSRAIKPLMDRKRGPEFFSQKNCAAQYSKMLEKVSTPKRKRSNLGGAETPGEQIVRRLTYDRIEELKRAINDDHATYRKLKKEEQKMISGKLDSSLPAIWSEIQAQKRAAKEADDIIESVEVTTPVHEESTTELINSSPTEDNKVEVEVQQEKSSPGEEPTESDNSKLEDRLVDTNVTATSSVTGNLDDAGKSERSSQSPQDAVKETDQSDEKSDATTTEQSTPQNSQKIEATLAATTEIAIDSKEEEDSNSLLDKDDSKESPEEEESTPISEEVEDKTITTILQQAVSTLHGSTTDSQTVTRSPLIASLLVEPSKCGKQLISTQFPFKAEPFNEQFSKVLDELNKESAAAEHPHLQYYWSRNTYEEIIQQLSGMSSDQRMLLMNTVITGEARAGPESSTVDSKSGIQSLPSTNFENESVGTVASRLSDIFKTGNSSSRTAAAAATIAAFLGDSKSDANTKESSPQQCTVNTFKPIDDKATTPEKDIKTEFQDEESDQLSENKFKNVQASTESAVVDVETVDPEPPALRESPTLRVTRSSQQTRGTAKLTKEKSKKPVKSLRRSRRSKPKSSSTADQESIEGDEDKDSLAEDDSIKHDESDDDRKSRSSDLTFEDDPREIHESCEHVLRRRTGSDSFPSSPSSISQSDDFESTQTRKNWKKAIMLMYRETAALKCASIFLHPVTDDEALGYHEIVKKHQMAEEMFSDFDERFQEMAQTSENKILRASGGLRRGEHVTKGEGRGLRRGPPENIDQIVIIINELVTYTIECIKSCYGFLVVQRTYP</sequence>
<dbReference type="CTD" id="6755983"/>
<accession>B3S344</accession>
<feature type="compositionally biased region" description="Basic and acidic residues" evidence="2">
    <location>
        <begin position="187"/>
        <end position="197"/>
    </location>
</feature>
<feature type="compositionally biased region" description="Basic and acidic residues" evidence="2">
    <location>
        <begin position="664"/>
        <end position="673"/>
    </location>
</feature>
<feature type="region of interest" description="Disordered" evidence="2">
    <location>
        <begin position="439"/>
        <end position="459"/>
    </location>
</feature>
<dbReference type="Proteomes" id="UP000009022">
    <property type="component" value="Unassembled WGS sequence"/>
</dbReference>
<dbReference type="InterPro" id="IPR036427">
    <property type="entry name" value="Bromodomain-like_sf"/>
</dbReference>
<feature type="region of interest" description="Disordered" evidence="2">
    <location>
        <begin position="287"/>
        <end position="323"/>
    </location>
</feature>
<organism evidence="3 4">
    <name type="scientific">Trichoplax adhaerens</name>
    <name type="common">Trichoplax reptans</name>
    <dbReference type="NCBI Taxonomy" id="10228"/>
    <lineage>
        <taxon>Eukaryota</taxon>
        <taxon>Metazoa</taxon>
        <taxon>Placozoa</taxon>
        <taxon>Uniplacotomia</taxon>
        <taxon>Trichoplacea</taxon>
        <taxon>Trichoplacidae</taxon>
        <taxon>Trichoplax</taxon>
    </lineage>
</organism>
<dbReference type="OrthoDB" id="1742084at2759"/>
<dbReference type="HOGENOM" id="CLU_341752_0_0_1"/>
<dbReference type="STRING" id="10228.B3S344"/>
<evidence type="ECO:0000313" key="4">
    <source>
        <dbReference type="Proteomes" id="UP000009022"/>
    </source>
</evidence>
<reference evidence="3 4" key="1">
    <citation type="journal article" date="2008" name="Nature">
        <title>The Trichoplax genome and the nature of placozoans.</title>
        <authorList>
            <person name="Srivastava M."/>
            <person name="Begovic E."/>
            <person name="Chapman J."/>
            <person name="Putnam N.H."/>
            <person name="Hellsten U."/>
            <person name="Kawashima T."/>
            <person name="Kuo A."/>
            <person name="Mitros T."/>
            <person name="Salamov A."/>
            <person name="Carpenter M.L."/>
            <person name="Signorovitch A.Y."/>
            <person name="Moreno M.A."/>
            <person name="Kamm K."/>
            <person name="Grimwood J."/>
            <person name="Schmutz J."/>
            <person name="Shapiro H."/>
            <person name="Grigoriev I.V."/>
            <person name="Buss L.W."/>
            <person name="Schierwater B."/>
            <person name="Dellaporta S.L."/>
            <person name="Rokhsar D.S."/>
        </authorList>
    </citation>
    <scope>NUCLEOTIDE SEQUENCE [LARGE SCALE GENOMIC DNA]</scope>
    <source>
        <strain evidence="3 4">Grell-BS-1999</strain>
    </source>
</reference>
<protein>
    <recommendedName>
        <fullName evidence="5">Myb-like domain-containing protein</fullName>
    </recommendedName>
</protein>
<gene>
    <name evidence="3" type="ORF">TRIADDRAFT_58588</name>
</gene>
<dbReference type="PANTHER" id="PTHR15398:SF4">
    <property type="entry name" value="BROMODOMAIN-CONTAINING PROTEIN 8 ISOFORM X1"/>
    <property type="match status" value="1"/>
</dbReference>
<feature type="compositionally biased region" description="Polar residues" evidence="2">
    <location>
        <begin position="507"/>
        <end position="518"/>
    </location>
</feature>
<feature type="compositionally biased region" description="Basic and acidic residues" evidence="2">
    <location>
        <begin position="521"/>
        <end position="537"/>
    </location>
</feature>
<evidence type="ECO:0000256" key="1">
    <source>
        <dbReference type="ARBA" id="ARBA00023117"/>
    </source>
</evidence>
<feature type="compositionally biased region" description="Acidic residues" evidence="2">
    <location>
        <begin position="309"/>
        <end position="322"/>
    </location>
</feature>
<feature type="region of interest" description="Disordered" evidence="2">
    <location>
        <begin position="502"/>
        <end position="699"/>
    </location>
</feature>
<evidence type="ECO:0000256" key="2">
    <source>
        <dbReference type="SAM" id="MobiDB-lite"/>
    </source>
</evidence>
<dbReference type="GeneID" id="6755983"/>
<evidence type="ECO:0000313" key="3">
    <source>
        <dbReference type="EMBL" id="EDV22905.1"/>
    </source>
</evidence>
<feature type="region of interest" description="Disordered" evidence="2">
    <location>
        <begin position="166"/>
        <end position="275"/>
    </location>
</feature>
<feature type="compositionally biased region" description="Basic and acidic residues" evidence="2">
    <location>
        <begin position="210"/>
        <end position="219"/>
    </location>
</feature>
<dbReference type="KEGG" id="tad:TRIADDRAFT_58588"/>
<name>B3S344_TRIAD</name>
<dbReference type="eggNOG" id="ENOG502QRPS">
    <property type="taxonomic scope" value="Eukaryota"/>
</dbReference>
<feature type="compositionally biased region" description="Basic and acidic residues" evidence="2">
    <location>
        <begin position="249"/>
        <end position="261"/>
    </location>
</feature>
<feature type="compositionally biased region" description="Polar residues" evidence="2">
    <location>
        <begin position="545"/>
        <end position="559"/>
    </location>
</feature>